<evidence type="ECO:0000256" key="5">
    <source>
        <dbReference type="ARBA" id="ARBA00023054"/>
    </source>
</evidence>
<dbReference type="Pfam" id="PF09340">
    <property type="entry name" value="NuA4"/>
    <property type="match status" value="1"/>
</dbReference>
<evidence type="ECO:0000256" key="6">
    <source>
        <dbReference type="ARBA" id="ARBA00023163"/>
    </source>
</evidence>
<dbReference type="GO" id="GO:0005654">
    <property type="term" value="C:nucleoplasm"/>
    <property type="evidence" value="ECO:0000266"/>
    <property type="project" value="GeneDB"/>
</dbReference>
<dbReference type="VEuPathDB" id="TriTrypDB:LmjF.26.1785"/>
<dbReference type="RefSeq" id="XP_003721806.1">
    <property type="nucleotide sequence ID" value="XM_003721758.1"/>
</dbReference>
<dbReference type="eggNOG" id="ENOG502SEE1">
    <property type="taxonomic scope" value="Eukaryota"/>
</dbReference>
<dbReference type="InParanoid" id="E9ACT4"/>
<dbReference type="HOGENOM" id="CLU_845808_0_0_1"/>
<keyword evidence="10" id="KW-1185">Reference proteome</keyword>
<evidence type="ECO:0000256" key="2">
    <source>
        <dbReference type="ARBA" id="ARBA00010916"/>
    </source>
</evidence>
<comment type="subcellular location">
    <subcellularLocation>
        <location evidence="1">Nucleus</location>
    </subcellularLocation>
</comment>
<dbReference type="InterPro" id="IPR015418">
    <property type="entry name" value="Eaf6"/>
</dbReference>
<feature type="compositionally biased region" description="Low complexity" evidence="8">
    <location>
        <begin position="233"/>
        <end position="252"/>
    </location>
</feature>
<evidence type="ECO:0000313" key="10">
    <source>
        <dbReference type="Proteomes" id="UP000000542"/>
    </source>
</evidence>
<accession>E9ACT4</accession>
<protein>
    <recommendedName>
        <fullName evidence="11">Histone acetyltransferase subunit NuA4</fullName>
    </recommendedName>
</protein>
<dbReference type="EMBL" id="FR796422">
    <property type="protein sequence ID" value="CBZ05846.1"/>
    <property type="molecule type" value="Genomic_DNA"/>
</dbReference>
<name>E9ACT4_LEIMA</name>
<evidence type="ECO:0000256" key="3">
    <source>
        <dbReference type="ARBA" id="ARBA00022853"/>
    </source>
</evidence>
<evidence type="ECO:0000256" key="7">
    <source>
        <dbReference type="ARBA" id="ARBA00023242"/>
    </source>
</evidence>
<evidence type="ECO:0000313" key="9">
    <source>
        <dbReference type="EMBL" id="CBZ05846.1"/>
    </source>
</evidence>
<dbReference type="GeneID" id="12981956"/>
<sequence length="329" mass="34340">MSRRQNGGSKSANPEQQLRQEAAIFLSPEVEDELAQILQRRESIERALQRMDVEVYDLETAFLKHCVSHGGSLFDGFGLERRDNAHRNPVAVLTPLATSSSSIGGGGCAIAPLGTEAISGFSPSSPVLSTVANGEHARTYRVLSSLFGAGGASGGGNGGAAADLAVASHSPTSLKAVGSVAPPSTAAAVFQVGSKGSTAPAFHYRIHFFSPSERVFSACSVGALSRVEIAKSTLAGSRGASTSSTWSTTAAAGGRGRGLGKRGRFSSGEDELRGGRNGTASLSSALDRHSNAPPSRRHQRYAKEEDDVDDDGAAENGSDDRRRRRRQTE</sequence>
<keyword evidence="7" id="KW-0539">Nucleus</keyword>
<dbReference type="VEuPathDB" id="TriTrypDB:LMJLV39_260024200"/>
<evidence type="ECO:0008006" key="11">
    <source>
        <dbReference type="Google" id="ProtNLM"/>
    </source>
</evidence>
<dbReference type="AlphaFoldDB" id="E9ACT4"/>
<proteinExistence type="inferred from homology"/>
<evidence type="ECO:0000256" key="4">
    <source>
        <dbReference type="ARBA" id="ARBA00023015"/>
    </source>
</evidence>
<dbReference type="PANTHER" id="PTHR13476">
    <property type="entry name" value="CHROMATIN MODIFICATION-RELATED PROTEIN MEAF6"/>
    <property type="match status" value="1"/>
</dbReference>
<keyword evidence="6" id="KW-0804">Transcription</keyword>
<dbReference type="VEuPathDB" id="TriTrypDB:LMJFC_260026000"/>
<feature type="region of interest" description="Disordered" evidence="8">
    <location>
        <begin position="1"/>
        <end position="22"/>
    </location>
</feature>
<dbReference type="GO" id="GO:0006325">
    <property type="term" value="P:chromatin organization"/>
    <property type="evidence" value="ECO:0007669"/>
    <property type="project" value="UniProtKB-KW"/>
</dbReference>
<comment type="similarity">
    <text evidence="2">Belongs to the EAF6 family.</text>
</comment>
<dbReference type="VEuPathDB" id="TriTrypDB:LMJSD75_260022700"/>
<reference evidence="9 10" key="2">
    <citation type="journal article" date="2011" name="Genome Res.">
        <title>Chromosome and gene copy number variation allow major structural change between species and strains of Leishmania.</title>
        <authorList>
            <person name="Rogers M.B."/>
            <person name="Hilley J.D."/>
            <person name="Dickens N.J."/>
            <person name="Wilkes J."/>
            <person name="Bates P.A."/>
            <person name="Depledge D.P."/>
            <person name="Harris D."/>
            <person name="Her Y."/>
            <person name="Herzyk P."/>
            <person name="Imamura H."/>
            <person name="Otto T.D."/>
            <person name="Sanders M."/>
            <person name="Seeger K."/>
            <person name="Dujardin J.C."/>
            <person name="Berriman M."/>
            <person name="Smith D.F."/>
            <person name="Hertz-Fowler C."/>
            <person name="Mottram J.C."/>
        </authorList>
    </citation>
    <scope>NUCLEOTIDE SEQUENCE [LARGE SCALE GENOMIC DNA]</scope>
    <source>
        <strain evidence="10">MHOM/IL/81/Friedlin</strain>
    </source>
</reference>
<dbReference type="GO" id="GO:0000123">
    <property type="term" value="C:histone acetyltransferase complex"/>
    <property type="evidence" value="ECO:0000318"/>
    <property type="project" value="GO_Central"/>
</dbReference>
<feature type="region of interest" description="Disordered" evidence="8">
    <location>
        <begin position="233"/>
        <end position="329"/>
    </location>
</feature>
<feature type="compositionally biased region" description="Acidic residues" evidence="8">
    <location>
        <begin position="304"/>
        <end position="313"/>
    </location>
</feature>
<evidence type="ECO:0000256" key="8">
    <source>
        <dbReference type="SAM" id="MobiDB-lite"/>
    </source>
</evidence>
<gene>
    <name evidence="9" type="ORF">LMJF_26_1785</name>
</gene>
<keyword evidence="3" id="KW-0156">Chromatin regulator</keyword>
<feature type="compositionally biased region" description="Polar residues" evidence="8">
    <location>
        <begin position="1"/>
        <end position="19"/>
    </location>
</feature>
<organism evidence="9 10">
    <name type="scientific">Leishmania major</name>
    <dbReference type="NCBI Taxonomy" id="5664"/>
    <lineage>
        <taxon>Eukaryota</taxon>
        <taxon>Discoba</taxon>
        <taxon>Euglenozoa</taxon>
        <taxon>Kinetoplastea</taxon>
        <taxon>Metakinetoplastina</taxon>
        <taxon>Trypanosomatida</taxon>
        <taxon>Trypanosomatidae</taxon>
        <taxon>Leishmaniinae</taxon>
        <taxon>Leishmania</taxon>
    </lineage>
</organism>
<keyword evidence="5" id="KW-0175">Coiled coil</keyword>
<dbReference type="KEGG" id="lma:LMJF_26_1785"/>
<dbReference type="OMA" id="FHYRIHF"/>
<dbReference type="Proteomes" id="UP000000542">
    <property type="component" value="Chromosome 26"/>
</dbReference>
<reference evidence="9 10" key="1">
    <citation type="journal article" date="2005" name="Science">
        <title>The genome of the kinetoplastid parasite, Leishmania major.</title>
        <authorList>
            <person name="Ivens A.C."/>
            <person name="Peacock C.S."/>
            <person name="Worthey E.A."/>
            <person name="Murphy L."/>
            <person name="Aggarwal G."/>
            <person name="Berriman M."/>
            <person name="Sisk E."/>
            <person name="Rajandream M.A."/>
            <person name="Adlem E."/>
            <person name="Aert R."/>
            <person name="Anupama A."/>
            <person name="Apostolou Z."/>
            <person name="Attipoe P."/>
            <person name="Bason N."/>
            <person name="Bauser C."/>
            <person name="Beck A."/>
            <person name="Beverley S.M."/>
            <person name="Bianchettin G."/>
            <person name="Borzym K."/>
            <person name="Bothe G."/>
            <person name="Bruschi C.V."/>
            <person name="Collins M."/>
            <person name="Cadag E."/>
            <person name="Ciarloni L."/>
            <person name="Clayton C."/>
            <person name="Coulson R.M."/>
            <person name="Cronin A."/>
            <person name="Cruz A.K."/>
            <person name="Davies R.M."/>
            <person name="De Gaudenzi J."/>
            <person name="Dobson D.E."/>
            <person name="Duesterhoeft A."/>
            <person name="Fazelina G."/>
            <person name="Fosker N."/>
            <person name="Frasch A.C."/>
            <person name="Fraser A."/>
            <person name="Fuchs M."/>
            <person name="Gabel C."/>
            <person name="Goble A."/>
            <person name="Goffeau A."/>
            <person name="Harris D."/>
            <person name="Hertz-Fowler C."/>
            <person name="Hilbert H."/>
            <person name="Horn D."/>
            <person name="Huang Y."/>
            <person name="Klages S."/>
            <person name="Knights A."/>
            <person name="Kube M."/>
            <person name="Larke N."/>
            <person name="Litvin L."/>
            <person name="Lord A."/>
            <person name="Louie T."/>
            <person name="Marra M."/>
            <person name="Masuy D."/>
            <person name="Matthews K."/>
            <person name="Michaeli S."/>
            <person name="Mottram J.C."/>
            <person name="Muller-Auer S."/>
            <person name="Munden H."/>
            <person name="Nelson S."/>
            <person name="Norbertczak H."/>
            <person name="Oliver K."/>
            <person name="O'neil S."/>
            <person name="Pentony M."/>
            <person name="Pohl T.M."/>
            <person name="Price C."/>
            <person name="Purnelle B."/>
            <person name="Quail M.A."/>
            <person name="Rabbinowitsch E."/>
            <person name="Reinhardt R."/>
            <person name="Rieger M."/>
            <person name="Rinta J."/>
            <person name="Robben J."/>
            <person name="Robertson L."/>
            <person name="Ruiz J.C."/>
            <person name="Rutter S."/>
            <person name="Saunders D."/>
            <person name="Schafer M."/>
            <person name="Schein J."/>
            <person name="Schwartz D.C."/>
            <person name="Seeger K."/>
            <person name="Seyler A."/>
            <person name="Sharp S."/>
            <person name="Shin H."/>
            <person name="Sivam D."/>
            <person name="Squares R."/>
            <person name="Squares S."/>
            <person name="Tosato V."/>
            <person name="Vogt C."/>
            <person name="Volckaert G."/>
            <person name="Wambutt R."/>
            <person name="Warren T."/>
            <person name="Wedler H."/>
            <person name="Woodward J."/>
            <person name="Zhou S."/>
            <person name="Zimmermann W."/>
            <person name="Smith D.F."/>
            <person name="Blackwell J.M."/>
            <person name="Stuart K.D."/>
            <person name="Barrell B."/>
            <person name="Myler P.J."/>
        </authorList>
    </citation>
    <scope>NUCLEOTIDE SEQUENCE [LARGE SCALE GENOMIC DNA]</scope>
    <source>
        <strain evidence="10">MHOM/IL/81/Friedlin</strain>
    </source>
</reference>
<evidence type="ECO:0000256" key="1">
    <source>
        <dbReference type="ARBA" id="ARBA00004123"/>
    </source>
</evidence>
<keyword evidence="4" id="KW-0805">Transcription regulation</keyword>